<dbReference type="AlphaFoldDB" id="A0AA88XML2"/>
<dbReference type="GO" id="GO:0005615">
    <property type="term" value="C:extracellular space"/>
    <property type="evidence" value="ECO:0007669"/>
    <property type="project" value="TreeGrafter"/>
</dbReference>
<dbReference type="EMBL" id="VSWD01000013">
    <property type="protein sequence ID" value="KAK3083925.1"/>
    <property type="molecule type" value="Genomic_DNA"/>
</dbReference>
<evidence type="ECO:0000313" key="3">
    <source>
        <dbReference type="EMBL" id="KAK3083925.1"/>
    </source>
</evidence>
<reference evidence="3" key="1">
    <citation type="submission" date="2019-08" db="EMBL/GenBank/DDBJ databases">
        <title>The improved chromosome-level genome for the pearl oyster Pinctada fucata martensii using PacBio sequencing and Hi-C.</title>
        <authorList>
            <person name="Zheng Z."/>
        </authorList>
    </citation>
    <scope>NUCLEOTIDE SEQUENCE</scope>
    <source>
        <strain evidence="3">ZZ-2019</strain>
        <tissue evidence="3">Adductor muscle</tissue>
    </source>
</reference>
<dbReference type="PANTHER" id="PTHR24024">
    <property type="entry name" value="PULMONARY SURFACTANT-ASSOCIATED PROTEIN A"/>
    <property type="match status" value="1"/>
</dbReference>
<sequence length="276" mass="30776">MYLIKLISGFVVIFYLKNLTESAECDSKRLLFNDPQSIQTLLAQYETKLNSYETKLQSQGSMIQKLQDKMTAKESTIKQLQDKISAIENDSVSAGSSTYVRWGRKTCVNDNYTELVYDGNAGGSYYNYPGSGVDYLCLPHNPDSPIPESKLLSTSKLSSGLLYGSEYQMNFNNIRYDDVVPCAVCRVQASVLMIPGKSTCPTDWKIQYNGILSSSYYNYPGASNFVCLDGNPEYIAGTRSHNDDGKLFFHVRTRCGSLECPPYVNDTIVPCVVCAK</sequence>
<keyword evidence="2" id="KW-0732">Signal</keyword>
<evidence type="ECO:0000256" key="2">
    <source>
        <dbReference type="SAM" id="SignalP"/>
    </source>
</evidence>
<feature type="signal peptide" evidence="2">
    <location>
        <begin position="1"/>
        <end position="22"/>
    </location>
</feature>
<accession>A0AA88XML2</accession>
<dbReference type="Proteomes" id="UP001186944">
    <property type="component" value="Unassembled WGS sequence"/>
</dbReference>
<name>A0AA88XML2_PINIB</name>
<evidence type="ECO:0000256" key="1">
    <source>
        <dbReference type="SAM" id="Coils"/>
    </source>
</evidence>
<evidence type="ECO:0000313" key="4">
    <source>
        <dbReference type="Proteomes" id="UP001186944"/>
    </source>
</evidence>
<keyword evidence="1" id="KW-0175">Coiled coil</keyword>
<comment type="caution">
    <text evidence="3">The sequence shown here is derived from an EMBL/GenBank/DDBJ whole genome shotgun (WGS) entry which is preliminary data.</text>
</comment>
<evidence type="ECO:0008006" key="5">
    <source>
        <dbReference type="Google" id="ProtNLM"/>
    </source>
</evidence>
<keyword evidence="4" id="KW-1185">Reference proteome</keyword>
<organism evidence="3 4">
    <name type="scientific">Pinctada imbricata</name>
    <name type="common">Atlantic pearl-oyster</name>
    <name type="synonym">Pinctada martensii</name>
    <dbReference type="NCBI Taxonomy" id="66713"/>
    <lineage>
        <taxon>Eukaryota</taxon>
        <taxon>Metazoa</taxon>
        <taxon>Spiralia</taxon>
        <taxon>Lophotrochozoa</taxon>
        <taxon>Mollusca</taxon>
        <taxon>Bivalvia</taxon>
        <taxon>Autobranchia</taxon>
        <taxon>Pteriomorphia</taxon>
        <taxon>Pterioida</taxon>
        <taxon>Pterioidea</taxon>
        <taxon>Pteriidae</taxon>
        <taxon>Pinctada</taxon>
    </lineage>
</organism>
<feature type="coiled-coil region" evidence="1">
    <location>
        <begin position="49"/>
        <end position="90"/>
    </location>
</feature>
<proteinExistence type="predicted"/>
<protein>
    <recommendedName>
        <fullName evidence="5">Short-chain collagen C4-like</fullName>
    </recommendedName>
</protein>
<dbReference type="InterPro" id="IPR051077">
    <property type="entry name" value="Ca-dependent_lectin"/>
</dbReference>
<gene>
    <name evidence="3" type="ORF">FSP39_005433</name>
</gene>
<dbReference type="PANTHER" id="PTHR24024:SF18">
    <property type="entry name" value="SHORT-CHAIN COLLAGEN C4-LIKE"/>
    <property type="match status" value="1"/>
</dbReference>
<feature type="chain" id="PRO_5041731295" description="Short-chain collagen C4-like" evidence="2">
    <location>
        <begin position="23"/>
        <end position="276"/>
    </location>
</feature>